<feature type="active site" description="Proton acceptor" evidence="5 6">
    <location>
        <position position="169"/>
    </location>
</feature>
<dbReference type="Gene3D" id="3.40.50.1220">
    <property type="entry name" value="TPP-binding domain"/>
    <property type="match status" value="1"/>
</dbReference>
<dbReference type="AlphaFoldDB" id="A0A9R0DD33"/>
<feature type="binding site" evidence="5 6">
    <location>
        <position position="231"/>
    </location>
    <ligand>
        <name>Zn(2+)</name>
        <dbReference type="ChEBI" id="CHEBI:29105"/>
    </ligand>
</feature>
<comment type="cofactor">
    <cofactor evidence="5">
        <name>Zn(2+)</name>
        <dbReference type="ChEBI" id="CHEBI:29105"/>
    </cofactor>
    <text evidence="5">Binds 1 zinc ion per subunit.</text>
</comment>
<dbReference type="InterPro" id="IPR003000">
    <property type="entry name" value="Sirtuin"/>
</dbReference>
<feature type="binding site" evidence="5 6">
    <location>
        <position position="228"/>
    </location>
    <ligand>
        <name>Zn(2+)</name>
        <dbReference type="ChEBI" id="CHEBI:29105"/>
    </ligand>
</feature>
<dbReference type="CDD" id="cd01409">
    <property type="entry name" value="SIRT4"/>
    <property type="match status" value="1"/>
</dbReference>
<feature type="domain" description="Deacetylase sirtuin-type" evidence="7">
    <location>
        <begin position="48"/>
        <end position="328"/>
    </location>
</feature>
<dbReference type="GO" id="GO:0070403">
    <property type="term" value="F:NAD+ binding"/>
    <property type="evidence" value="ECO:0007669"/>
    <property type="project" value="UniProtKB-UniRule"/>
</dbReference>
<evidence type="ECO:0000259" key="7">
    <source>
        <dbReference type="PROSITE" id="PS50305"/>
    </source>
</evidence>
<evidence type="ECO:0000256" key="6">
    <source>
        <dbReference type="PROSITE-ProRule" id="PRU00236"/>
    </source>
</evidence>
<feature type="binding site" evidence="5">
    <location>
        <position position="312"/>
    </location>
    <ligand>
        <name>NAD(+)</name>
        <dbReference type="ChEBI" id="CHEBI:57540"/>
    </ligand>
</feature>
<feature type="binding site" evidence="5 6">
    <location>
        <position position="180"/>
    </location>
    <ligand>
        <name>Zn(2+)</name>
        <dbReference type="ChEBI" id="CHEBI:29105"/>
    </ligand>
</feature>
<dbReference type="InterPro" id="IPR050134">
    <property type="entry name" value="NAD-dep_sirtuin_deacylases"/>
</dbReference>
<dbReference type="EC" id="2.3.1.-" evidence="5"/>
<evidence type="ECO:0000256" key="5">
    <source>
        <dbReference type="HAMAP-Rule" id="MF_03161"/>
    </source>
</evidence>
<protein>
    <recommendedName>
        <fullName evidence="5">NAD-dependent protein deacylase</fullName>
        <ecNumber evidence="5">2.3.1.-</ecNumber>
    </recommendedName>
    <alternativeName>
        <fullName evidence="5">Regulatory protein SIR2 homolog</fullName>
    </alternativeName>
</protein>
<feature type="binding site" evidence="5">
    <location>
        <begin position="294"/>
        <end position="296"/>
    </location>
    <ligand>
        <name>NAD(+)</name>
        <dbReference type="ChEBI" id="CHEBI:57540"/>
    </ligand>
</feature>
<dbReference type="InterPro" id="IPR026591">
    <property type="entry name" value="Sirtuin_cat_small_dom_sf"/>
</dbReference>
<gene>
    <name evidence="9" type="primary">LOC118274670</name>
</gene>
<accession>A0A9R0DD33</accession>
<keyword evidence="1 5" id="KW-0808">Transferase</keyword>
<dbReference type="PROSITE" id="PS50305">
    <property type="entry name" value="SIRTUIN"/>
    <property type="match status" value="1"/>
</dbReference>
<feature type="binding site" evidence="5">
    <location>
        <begin position="70"/>
        <end position="90"/>
    </location>
    <ligand>
        <name>NAD(+)</name>
        <dbReference type="ChEBI" id="CHEBI:57540"/>
    </ligand>
</feature>
<dbReference type="RefSeq" id="XP_035448212.2">
    <property type="nucleotide sequence ID" value="XM_035592319.2"/>
</dbReference>
<feature type="binding site" evidence="5">
    <location>
        <begin position="268"/>
        <end position="270"/>
    </location>
    <ligand>
        <name>NAD(+)</name>
        <dbReference type="ChEBI" id="CHEBI:57540"/>
    </ligand>
</feature>
<dbReference type="GO" id="GO:0005759">
    <property type="term" value="C:mitochondrial matrix"/>
    <property type="evidence" value="ECO:0007669"/>
    <property type="project" value="UniProtKB-SubCell"/>
</dbReference>
<comment type="function">
    <text evidence="5">NAD-dependent protein deacylase. Catalyzes the NAD-dependent hydrolysis of acyl groups from lysine residues.</text>
</comment>
<feature type="binding site" evidence="5">
    <location>
        <begin position="151"/>
        <end position="154"/>
    </location>
    <ligand>
        <name>NAD(+)</name>
        <dbReference type="ChEBI" id="CHEBI:57540"/>
    </ligand>
</feature>
<comment type="subcellular location">
    <subcellularLocation>
        <location evidence="5">Mitochondrion matrix</location>
    </subcellularLocation>
</comment>
<dbReference type="GeneID" id="118274670"/>
<evidence type="ECO:0000313" key="9">
    <source>
        <dbReference type="RefSeq" id="XP_035448212.2"/>
    </source>
</evidence>
<keyword evidence="4 5" id="KW-0520">NAD</keyword>
<dbReference type="Proteomes" id="UP000829999">
    <property type="component" value="Chromosome 11"/>
</dbReference>
<keyword evidence="2 5" id="KW-0479">Metal-binding</keyword>
<name>A0A9R0DD33_SPOFR</name>
<comment type="catalytic activity">
    <reaction evidence="5">
        <text>N(6)-acetyl-L-lysyl-[protein] + NAD(+) + H2O = 2''-O-acetyl-ADP-D-ribose + nicotinamide + L-lysyl-[protein]</text>
        <dbReference type="Rhea" id="RHEA:43636"/>
        <dbReference type="Rhea" id="RHEA-COMP:9752"/>
        <dbReference type="Rhea" id="RHEA-COMP:10731"/>
        <dbReference type="ChEBI" id="CHEBI:15377"/>
        <dbReference type="ChEBI" id="CHEBI:17154"/>
        <dbReference type="ChEBI" id="CHEBI:29969"/>
        <dbReference type="ChEBI" id="CHEBI:57540"/>
        <dbReference type="ChEBI" id="CHEBI:61930"/>
        <dbReference type="ChEBI" id="CHEBI:83767"/>
        <dbReference type="EC" id="2.3.1.286"/>
    </reaction>
</comment>
<dbReference type="PANTHER" id="PTHR11085">
    <property type="entry name" value="NAD-DEPENDENT PROTEIN DEACYLASE SIRTUIN-5, MITOCHONDRIAL-RELATED"/>
    <property type="match status" value="1"/>
</dbReference>
<dbReference type="SUPFAM" id="SSF52467">
    <property type="entry name" value="DHS-like NAD/FAD-binding domain"/>
    <property type="match status" value="1"/>
</dbReference>
<dbReference type="GO" id="GO:0017136">
    <property type="term" value="F:histone deacetylase activity, NAD-dependent"/>
    <property type="evidence" value="ECO:0007669"/>
    <property type="project" value="TreeGrafter"/>
</dbReference>
<dbReference type="InterPro" id="IPR026590">
    <property type="entry name" value="Ssirtuin_cat_dom"/>
</dbReference>
<dbReference type="GO" id="GO:0008270">
    <property type="term" value="F:zinc ion binding"/>
    <property type="evidence" value="ECO:0007669"/>
    <property type="project" value="UniProtKB-UniRule"/>
</dbReference>
<dbReference type="InterPro" id="IPR029035">
    <property type="entry name" value="DHS-like_NAD/FAD-binding_dom"/>
</dbReference>
<evidence type="ECO:0000256" key="3">
    <source>
        <dbReference type="ARBA" id="ARBA00022833"/>
    </source>
</evidence>
<dbReference type="Pfam" id="PF02146">
    <property type="entry name" value="SIR2"/>
    <property type="match status" value="1"/>
</dbReference>
<dbReference type="NCBIfam" id="NF003738">
    <property type="entry name" value="PRK05333.1"/>
    <property type="match status" value="1"/>
</dbReference>
<evidence type="ECO:0000313" key="8">
    <source>
        <dbReference type="Proteomes" id="UP000829999"/>
    </source>
</evidence>
<keyword evidence="5" id="KW-0496">Mitochondrion</keyword>
<proteinExistence type="inferred from homology"/>
<reference evidence="9" key="1">
    <citation type="submission" date="2025-08" db="UniProtKB">
        <authorList>
            <consortium name="RefSeq"/>
        </authorList>
    </citation>
    <scope>IDENTIFICATION</scope>
    <source>
        <tissue evidence="9">Whole larval tissue</tissue>
    </source>
</reference>
<comment type="similarity">
    <text evidence="5">Belongs to the sirtuin family. Class II subfamily.</text>
</comment>
<organism evidence="8 9">
    <name type="scientific">Spodoptera frugiperda</name>
    <name type="common">Fall armyworm</name>
    <dbReference type="NCBI Taxonomy" id="7108"/>
    <lineage>
        <taxon>Eukaryota</taxon>
        <taxon>Metazoa</taxon>
        <taxon>Ecdysozoa</taxon>
        <taxon>Arthropoda</taxon>
        <taxon>Hexapoda</taxon>
        <taxon>Insecta</taxon>
        <taxon>Pterygota</taxon>
        <taxon>Neoptera</taxon>
        <taxon>Endopterygota</taxon>
        <taxon>Lepidoptera</taxon>
        <taxon>Glossata</taxon>
        <taxon>Ditrysia</taxon>
        <taxon>Noctuoidea</taxon>
        <taxon>Noctuidae</taxon>
        <taxon>Amphipyrinae</taxon>
        <taxon>Spodoptera</taxon>
    </lineage>
</organism>
<evidence type="ECO:0000256" key="2">
    <source>
        <dbReference type="ARBA" id="ARBA00022723"/>
    </source>
</evidence>
<keyword evidence="8" id="KW-1185">Reference proteome</keyword>
<dbReference type="Gene3D" id="3.30.1600.10">
    <property type="entry name" value="SIR2/SIRT2 'Small Domain"/>
    <property type="match status" value="1"/>
</dbReference>
<dbReference type="HAMAP" id="MF_01967">
    <property type="entry name" value="Sirtuin_ClassII"/>
    <property type="match status" value="1"/>
</dbReference>
<dbReference type="InterPro" id="IPR026587">
    <property type="entry name" value="Sirtuin_class_II"/>
</dbReference>
<evidence type="ECO:0000256" key="1">
    <source>
        <dbReference type="ARBA" id="ARBA00022679"/>
    </source>
</evidence>
<evidence type="ECO:0000256" key="4">
    <source>
        <dbReference type="ARBA" id="ARBA00023027"/>
    </source>
</evidence>
<dbReference type="OrthoDB" id="424302at2759"/>
<feature type="binding site" evidence="5 6">
    <location>
        <position position="177"/>
    </location>
    <ligand>
        <name>Zn(2+)</name>
        <dbReference type="ChEBI" id="CHEBI:29105"/>
    </ligand>
</feature>
<keyword evidence="3 5" id="KW-0862">Zinc</keyword>
<sequence>MQTQYNELNRFLPLLEYKRNKMNWLRIPTSFKQLTRQIVYVPKHKPPNHEDFEVLKDFLSKHKNILILTGAGISTESGIPDYRSEEVGLYARSNHKPIQYQEFIKYPKVRQRYWARNFVGWPRFSSVQPNATHLAIRELEKMGKVTSIVTQNVDRLHQKAGSENVIELHGSGYIVKCLKCPYEISRQELQVQLLKNNSYMESSFTMIRPDGDVELPREQVDKFRSPICPKCEGPLKPDIVFFGDNVPKHRVDQVRNAVSSSDAVFVLGSSLTVYSSYRIILQARDEHKNIALLNIGPTRADDIIQIKVSTKCGDILPELCNSIKKNLS</sequence>
<dbReference type="PANTHER" id="PTHR11085:SF10">
    <property type="entry name" value="NAD-DEPENDENT PROTEIN DEACYLASE SIRTUIN-5, MITOCHONDRIAL-RELATED"/>
    <property type="match status" value="1"/>
</dbReference>